<protein>
    <submittedName>
        <fullName evidence="1">RRN7 Zinc-finger of RNA-polymerase I-specific TFIIB, Rrn7</fullName>
    </submittedName>
</protein>
<dbReference type="GO" id="GO:0008270">
    <property type="term" value="F:zinc ion binding"/>
    <property type="evidence" value="ECO:0007669"/>
    <property type="project" value="UniProtKB-KW"/>
</dbReference>
<dbReference type="EMBL" id="BK032878">
    <property type="protein sequence ID" value="DAF65470.1"/>
    <property type="molecule type" value="Genomic_DNA"/>
</dbReference>
<keyword evidence="1" id="KW-0479">Metal-binding</keyword>
<reference evidence="1" key="1">
    <citation type="journal article" date="2021" name="Proc. Natl. Acad. Sci. U.S.A.">
        <title>A Catalog of Tens of Thousands of Viruses from Human Metagenomes Reveals Hidden Associations with Chronic Diseases.</title>
        <authorList>
            <person name="Tisza M.J."/>
            <person name="Buck C.B."/>
        </authorList>
    </citation>
    <scope>NUCLEOTIDE SEQUENCE</scope>
    <source>
        <strain evidence="1">CtbbV81</strain>
    </source>
</reference>
<sequence>MNTEKALKELSYDDTAYGGKCTHEVRQEAIKALKKQIPVKPNNIKSILDFSGRYYTAKGNCPVCNSEGLYKLDFYCNKCGQKLDWGEENGR</sequence>
<keyword evidence="1" id="KW-0862">Zinc</keyword>
<accession>A0A8S5TQP3</accession>
<organism evidence="1">
    <name type="scientific">Siphoviridae sp. ctbbV81</name>
    <dbReference type="NCBI Taxonomy" id="2827900"/>
    <lineage>
        <taxon>Viruses</taxon>
        <taxon>Duplodnaviria</taxon>
        <taxon>Heunggongvirae</taxon>
        <taxon>Uroviricota</taxon>
        <taxon>Caudoviricetes</taxon>
    </lineage>
</organism>
<evidence type="ECO:0000313" key="1">
    <source>
        <dbReference type="EMBL" id="DAF65470.1"/>
    </source>
</evidence>
<keyword evidence="1" id="KW-0863">Zinc-finger</keyword>
<proteinExistence type="predicted"/>
<name>A0A8S5TQP3_9CAUD</name>